<dbReference type="SUPFAM" id="SSF55729">
    <property type="entry name" value="Acyl-CoA N-acyltransferases (Nat)"/>
    <property type="match status" value="1"/>
</dbReference>
<dbReference type="InterPro" id="IPR016181">
    <property type="entry name" value="Acyl_CoA_acyltransferase"/>
</dbReference>
<comment type="caution">
    <text evidence="2">The sequence shown here is derived from an EMBL/GenBank/DDBJ whole genome shotgun (WGS) entry which is preliminary data.</text>
</comment>
<evidence type="ECO:0000313" key="3">
    <source>
        <dbReference type="Proteomes" id="UP000305674"/>
    </source>
</evidence>
<dbReference type="OrthoDB" id="8780005at2"/>
<proteinExistence type="predicted"/>
<evidence type="ECO:0000313" key="2">
    <source>
        <dbReference type="EMBL" id="TKB47942.1"/>
    </source>
</evidence>
<dbReference type="RefSeq" id="WP_136854013.1">
    <property type="nucleotide sequence ID" value="NZ_SWCI01000011.1"/>
</dbReference>
<keyword evidence="3" id="KW-1185">Reference proteome</keyword>
<accession>A0A4U1BB22</accession>
<dbReference type="AlphaFoldDB" id="A0A4U1BB22"/>
<sequence>MPASLILEALPPQALPLADRFYREQGEKDRCRSHDRVWLARSRGRIIGVARLSPQGGALQLRGVWVSPEHRRHGAGAALVRRMLAEAGEPVWCFALPGLIRWYLSFGFCLVDTLPEAQAAMLVAYRRGSPRLEALRYP</sequence>
<dbReference type="Pfam" id="PF00583">
    <property type="entry name" value="Acetyltransf_1"/>
    <property type="match status" value="1"/>
</dbReference>
<organism evidence="2 3">
    <name type="scientific">Ferrimonas sediminicola</name>
    <dbReference type="NCBI Taxonomy" id="2569538"/>
    <lineage>
        <taxon>Bacteria</taxon>
        <taxon>Pseudomonadati</taxon>
        <taxon>Pseudomonadota</taxon>
        <taxon>Gammaproteobacteria</taxon>
        <taxon>Alteromonadales</taxon>
        <taxon>Ferrimonadaceae</taxon>
        <taxon>Ferrimonas</taxon>
    </lineage>
</organism>
<gene>
    <name evidence="2" type="ORF">FCL40_14465</name>
</gene>
<dbReference type="Proteomes" id="UP000305674">
    <property type="component" value="Unassembled WGS sequence"/>
</dbReference>
<dbReference type="PROSITE" id="PS51186">
    <property type="entry name" value="GNAT"/>
    <property type="match status" value="1"/>
</dbReference>
<keyword evidence="2" id="KW-0808">Transferase</keyword>
<evidence type="ECO:0000259" key="1">
    <source>
        <dbReference type="PROSITE" id="PS51186"/>
    </source>
</evidence>
<feature type="domain" description="N-acetyltransferase" evidence="1">
    <location>
        <begin position="1"/>
        <end position="128"/>
    </location>
</feature>
<name>A0A4U1BB22_9GAMM</name>
<reference evidence="2 3" key="1">
    <citation type="submission" date="2019-04" db="EMBL/GenBank/DDBJ databases">
        <authorList>
            <person name="Hwang J.C."/>
        </authorList>
    </citation>
    <scope>NUCLEOTIDE SEQUENCE [LARGE SCALE GENOMIC DNA]</scope>
    <source>
        <strain evidence="2 3">IMCC35001</strain>
    </source>
</reference>
<dbReference type="EMBL" id="SWCI01000011">
    <property type="protein sequence ID" value="TKB47942.1"/>
    <property type="molecule type" value="Genomic_DNA"/>
</dbReference>
<dbReference type="InterPro" id="IPR000182">
    <property type="entry name" value="GNAT_dom"/>
</dbReference>
<dbReference type="Gene3D" id="3.40.630.30">
    <property type="match status" value="1"/>
</dbReference>
<dbReference type="GO" id="GO:0016747">
    <property type="term" value="F:acyltransferase activity, transferring groups other than amino-acyl groups"/>
    <property type="evidence" value="ECO:0007669"/>
    <property type="project" value="InterPro"/>
</dbReference>
<protein>
    <submittedName>
        <fullName evidence="2">GNAT family N-acetyltransferase</fullName>
    </submittedName>
</protein>
<dbReference type="CDD" id="cd04301">
    <property type="entry name" value="NAT_SF"/>
    <property type="match status" value="1"/>
</dbReference>